<dbReference type="RefSeq" id="XP_012895294.1">
    <property type="nucleotide sequence ID" value="XM_013039840.1"/>
</dbReference>
<dbReference type="OrthoDB" id="674963at2759"/>
<gene>
    <name evidence="3" type="ORF">GSBLH_T00001431001</name>
</gene>
<keyword evidence="1" id="KW-0747">Spliceosome</keyword>
<keyword evidence="1" id="KW-0862">Zinc</keyword>
<feature type="binding site" evidence="1">
    <location>
        <position position="83"/>
    </location>
    <ligand>
        <name>Zn(2+)</name>
        <dbReference type="ChEBI" id="CHEBI:29105"/>
    </ligand>
</feature>
<dbReference type="FunCoup" id="D8LZK7">
    <property type="interactions" value="278"/>
</dbReference>
<feature type="region of interest" description="Disordered" evidence="2">
    <location>
        <begin position="178"/>
        <end position="262"/>
    </location>
</feature>
<feature type="binding site" evidence="1">
    <location>
        <position position="80"/>
    </location>
    <ligand>
        <name>Zn(2+)</name>
        <dbReference type="ChEBI" id="CHEBI:29105"/>
    </ligand>
</feature>
<protein>
    <recommendedName>
        <fullName evidence="1">Splicing factor YJU2</fullName>
    </recommendedName>
</protein>
<dbReference type="InterPro" id="IPR043701">
    <property type="entry name" value="Yju2"/>
</dbReference>
<reference evidence="3" key="1">
    <citation type="submission" date="2010-02" db="EMBL/GenBank/DDBJ databases">
        <title>Sequencing and annotation of the Blastocystis hominis genome.</title>
        <authorList>
            <person name="Wincker P."/>
        </authorList>
    </citation>
    <scope>NUCLEOTIDE SEQUENCE</scope>
    <source>
        <strain evidence="3">Singapore isolate B</strain>
    </source>
</reference>
<keyword evidence="4" id="KW-1185">Reference proteome</keyword>
<feature type="compositionally biased region" description="Basic and acidic residues" evidence="2">
    <location>
        <begin position="203"/>
        <end position="222"/>
    </location>
</feature>
<evidence type="ECO:0000256" key="1">
    <source>
        <dbReference type="HAMAP-Rule" id="MF_03226"/>
    </source>
</evidence>
<name>D8LZK7_BLAHO</name>
<dbReference type="AlphaFoldDB" id="D8LZK7"/>
<keyword evidence="1" id="KW-0508">mRNA splicing</keyword>
<comment type="subcellular location">
    <subcellularLocation>
        <location evidence="1">Nucleus</location>
    </subcellularLocation>
</comment>
<proteinExistence type="inferred from homology"/>
<keyword evidence="1" id="KW-0479">Metal-binding</keyword>
<dbReference type="OMA" id="ENCDYQN"/>
<feature type="binding site" evidence="1">
    <location>
        <position position="43"/>
    </location>
    <ligand>
        <name>Zn(2+)</name>
        <dbReference type="ChEBI" id="CHEBI:29105"/>
    </ligand>
</feature>
<dbReference type="GO" id="GO:0071006">
    <property type="term" value="C:U2-type catalytic step 1 spliceosome"/>
    <property type="evidence" value="ECO:0007669"/>
    <property type="project" value="UniProtKB-UniRule"/>
</dbReference>
<feature type="compositionally biased region" description="Basic and acidic residues" evidence="2">
    <location>
        <begin position="178"/>
        <end position="194"/>
    </location>
</feature>
<feature type="binding site" evidence="1">
    <location>
        <position position="46"/>
    </location>
    <ligand>
        <name>Zn(2+)</name>
        <dbReference type="ChEBI" id="CHEBI:29105"/>
    </ligand>
</feature>
<keyword evidence="1" id="KW-0507">mRNA processing</keyword>
<keyword evidence="1" id="KW-0539">Nucleus</keyword>
<accession>D8LZK7</accession>
<organism evidence="3">
    <name type="scientific">Blastocystis hominis</name>
    <dbReference type="NCBI Taxonomy" id="12968"/>
    <lineage>
        <taxon>Eukaryota</taxon>
        <taxon>Sar</taxon>
        <taxon>Stramenopiles</taxon>
        <taxon>Bigyra</taxon>
        <taxon>Opalozoa</taxon>
        <taxon>Opalinata</taxon>
        <taxon>Blastocystidae</taxon>
        <taxon>Blastocystis</taxon>
    </lineage>
</organism>
<evidence type="ECO:0000313" key="3">
    <source>
        <dbReference type="EMBL" id="CBK21246.2"/>
    </source>
</evidence>
<feature type="compositionally biased region" description="Polar residues" evidence="2">
    <location>
        <begin position="226"/>
        <end position="242"/>
    </location>
</feature>
<comment type="subunit">
    <text evidence="1">Component of the spliceosome. Present in the activated B complex, the catalytically activated B* complex which catalyzes the branching, the catalytic step 1 C complex catalyzing the exon ligation, and the postcatalytic P complex containing the ligated exons (mRNA) and the excised lariat intron.</text>
</comment>
<dbReference type="GO" id="GO:0046872">
    <property type="term" value="F:metal ion binding"/>
    <property type="evidence" value="ECO:0007669"/>
    <property type="project" value="UniProtKB-KW"/>
</dbReference>
<sequence>MGERKVVNKFIPWNFDPEKAGKIKLSNIGQFSVRMMLPFTVRCNACGEFMYAGKKFNTRKENANGEDYLGIAITRFYFKCVNCGSEFAIKTDPKNSSYVVEYGATQNSCLWMNERQLELEEKAQKEEAEKMDAMKALENRIEESKNEMDAYDALDTIQAQQRKTMNLDPEEALSIVRSREEKQTKLEQEVKVEKDEEDDKELEEAIRQKQEEALKREDERLKNLFSKPSSQVPSNNKGNNGLQVVPKKKKKAKRAAVSLVPY</sequence>
<dbReference type="HAMAP" id="MF_03226">
    <property type="entry name" value="YJU2"/>
    <property type="match status" value="1"/>
</dbReference>
<dbReference type="Proteomes" id="UP000008312">
    <property type="component" value="Unassembled WGS sequence"/>
</dbReference>
<comment type="similarity">
    <text evidence="1">Belongs to the CWC16 family. YJU2 subfamily.</text>
</comment>
<comment type="function">
    <text evidence="1">Part of the spliceosome which catalyzes two sequential transesterification reactions, first the excision of the non-coding intron from pre-mRNA and then the ligation of the coding exons to form the mature mRNA. Plays a role in stabilizing the structure of the spliceosome catalytic core and docking of the branch helix into the active site, producing 5'-exon and lariat intron-3'-intermediates.</text>
</comment>
<evidence type="ECO:0000313" key="4">
    <source>
        <dbReference type="Proteomes" id="UP000008312"/>
    </source>
</evidence>
<dbReference type="EMBL" id="FN668641">
    <property type="protein sequence ID" value="CBK21246.2"/>
    <property type="molecule type" value="Genomic_DNA"/>
</dbReference>
<evidence type="ECO:0000256" key="2">
    <source>
        <dbReference type="SAM" id="MobiDB-lite"/>
    </source>
</evidence>
<dbReference type="GeneID" id="24918687"/>
<dbReference type="InterPro" id="IPR007590">
    <property type="entry name" value="Saf4/Yju2"/>
</dbReference>
<dbReference type="GO" id="GO:0000349">
    <property type="term" value="P:generation of catalytic spliceosome for first transesterification step"/>
    <property type="evidence" value="ECO:0007669"/>
    <property type="project" value="UniProtKB-UniRule"/>
</dbReference>
<dbReference type="Pfam" id="PF04502">
    <property type="entry name" value="Saf4_Yju2"/>
    <property type="match status" value="1"/>
</dbReference>
<dbReference type="InParanoid" id="D8LZK7"/>
<dbReference type="PANTHER" id="PTHR12111">
    <property type="entry name" value="SPLICING FACTOR YJU2"/>
    <property type="match status" value="1"/>
</dbReference>